<accession>A0A1M5UF44</accession>
<dbReference type="NCBIfam" id="TIGR01378">
    <property type="entry name" value="thi_PPkinase"/>
    <property type="match status" value="1"/>
</dbReference>
<dbReference type="PANTHER" id="PTHR41299">
    <property type="entry name" value="THIAMINE PYROPHOSPHOKINASE"/>
    <property type="match status" value="1"/>
</dbReference>
<keyword evidence="1" id="KW-0808">Transferase</keyword>
<dbReference type="GO" id="GO:0016301">
    <property type="term" value="F:kinase activity"/>
    <property type="evidence" value="ECO:0007669"/>
    <property type="project" value="UniProtKB-KW"/>
</dbReference>
<dbReference type="CDD" id="cd07995">
    <property type="entry name" value="TPK"/>
    <property type="match status" value="1"/>
</dbReference>
<dbReference type="STRING" id="1121420.SAMN02746098_00931"/>
<reference evidence="8" key="1">
    <citation type="submission" date="2016-11" db="EMBL/GenBank/DDBJ databases">
        <authorList>
            <person name="Varghese N."/>
            <person name="Submissions S."/>
        </authorList>
    </citation>
    <scope>NUCLEOTIDE SEQUENCE [LARGE SCALE GENOMIC DNA]</scope>
    <source>
        <strain evidence="8">DSM 15449</strain>
    </source>
</reference>
<dbReference type="SUPFAM" id="SSF63999">
    <property type="entry name" value="Thiamin pyrophosphokinase, catalytic domain"/>
    <property type="match status" value="1"/>
</dbReference>
<keyword evidence="3 7" id="KW-0418">Kinase</keyword>
<evidence type="ECO:0000259" key="6">
    <source>
        <dbReference type="SMART" id="SM00983"/>
    </source>
</evidence>
<dbReference type="InterPro" id="IPR006282">
    <property type="entry name" value="Thi_PPkinase"/>
</dbReference>
<dbReference type="AlphaFoldDB" id="A0A1M5UF44"/>
<dbReference type="Pfam" id="PF04263">
    <property type="entry name" value="TPK_catalytic"/>
    <property type="match status" value="1"/>
</dbReference>
<dbReference type="GO" id="GO:0030975">
    <property type="term" value="F:thiamine binding"/>
    <property type="evidence" value="ECO:0007669"/>
    <property type="project" value="InterPro"/>
</dbReference>
<dbReference type="PANTHER" id="PTHR41299:SF1">
    <property type="entry name" value="THIAMINE PYROPHOSPHOKINASE"/>
    <property type="match status" value="1"/>
</dbReference>
<organism evidence="7 8">
    <name type="scientific">Desulfosporosinus lacus DSM 15449</name>
    <dbReference type="NCBI Taxonomy" id="1121420"/>
    <lineage>
        <taxon>Bacteria</taxon>
        <taxon>Bacillati</taxon>
        <taxon>Bacillota</taxon>
        <taxon>Clostridia</taxon>
        <taxon>Eubacteriales</taxon>
        <taxon>Desulfitobacteriaceae</taxon>
        <taxon>Desulfosporosinus</taxon>
    </lineage>
</organism>
<sequence length="220" mass="24813">MIDIKIAVLANGVWDLEWGKQVLKEVDFLICADGGANYAALSLRMPDLIIGDLDSILPENLDRFKDMGCVIERYPCEKDETDLELALLRAEEKARLLGEKDIWLYGATGKRIDHFFGNVGLMLAYAKKGYRIRVIDPEHELWIVRGREEIRGASGQEISLISMSEESVVTTEGLYYPLQKGILRQDCPRGVSNVFLGEKAVVEVHEGWVMVVMPRCARGR</sequence>
<dbReference type="SUPFAM" id="SSF63862">
    <property type="entry name" value="Thiamin pyrophosphokinase, substrate-binding domain"/>
    <property type="match status" value="1"/>
</dbReference>
<dbReference type="Pfam" id="PF04265">
    <property type="entry name" value="TPK_B1_binding"/>
    <property type="match status" value="1"/>
</dbReference>
<name>A0A1M5UF44_9FIRM</name>
<dbReference type="InterPro" id="IPR053149">
    <property type="entry name" value="TPK"/>
</dbReference>
<keyword evidence="4" id="KW-0067">ATP-binding</keyword>
<dbReference type="InterPro" id="IPR007371">
    <property type="entry name" value="TPK_catalytic"/>
</dbReference>
<evidence type="ECO:0000256" key="3">
    <source>
        <dbReference type="ARBA" id="ARBA00022777"/>
    </source>
</evidence>
<evidence type="ECO:0000313" key="7">
    <source>
        <dbReference type="EMBL" id="SHH61589.1"/>
    </source>
</evidence>
<evidence type="ECO:0000256" key="5">
    <source>
        <dbReference type="NCBIfam" id="TIGR01378"/>
    </source>
</evidence>
<dbReference type="Gene3D" id="3.40.50.10240">
    <property type="entry name" value="Thiamin pyrophosphokinase, catalytic domain"/>
    <property type="match status" value="1"/>
</dbReference>
<dbReference type="InterPro" id="IPR036759">
    <property type="entry name" value="TPK_catalytic_sf"/>
</dbReference>
<feature type="domain" description="Thiamin pyrophosphokinase thiamin-binding" evidence="6">
    <location>
        <begin position="146"/>
        <end position="210"/>
    </location>
</feature>
<evidence type="ECO:0000313" key="8">
    <source>
        <dbReference type="Proteomes" id="UP000183954"/>
    </source>
</evidence>
<evidence type="ECO:0000256" key="4">
    <source>
        <dbReference type="ARBA" id="ARBA00022840"/>
    </source>
</evidence>
<dbReference type="InterPro" id="IPR007373">
    <property type="entry name" value="Thiamin_PyroPKinase_B1-bd"/>
</dbReference>
<dbReference type="GO" id="GO:0005524">
    <property type="term" value="F:ATP binding"/>
    <property type="evidence" value="ECO:0007669"/>
    <property type="project" value="UniProtKB-KW"/>
</dbReference>
<dbReference type="GO" id="GO:0006772">
    <property type="term" value="P:thiamine metabolic process"/>
    <property type="evidence" value="ECO:0007669"/>
    <property type="project" value="UniProtKB-UniRule"/>
</dbReference>
<evidence type="ECO:0000256" key="2">
    <source>
        <dbReference type="ARBA" id="ARBA00022741"/>
    </source>
</evidence>
<dbReference type="GO" id="GO:0009229">
    <property type="term" value="P:thiamine diphosphate biosynthetic process"/>
    <property type="evidence" value="ECO:0007669"/>
    <property type="project" value="InterPro"/>
</dbReference>
<protein>
    <recommendedName>
        <fullName evidence="5">Thiamine diphosphokinase</fullName>
        <ecNumber evidence="5">2.7.6.2</ecNumber>
    </recommendedName>
</protein>
<keyword evidence="8" id="KW-1185">Reference proteome</keyword>
<dbReference type="InterPro" id="IPR036371">
    <property type="entry name" value="TPK_B1-bd_sf"/>
</dbReference>
<dbReference type="SMART" id="SM00983">
    <property type="entry name" value="TPK_B1_binding"/>
    <property type="match status" value="1"/>
</dbReference>
<evidence type="ECO:0000256" key="1">
    <source>
        <dbReference type="ARBA" id="ARBA00022679"/>
    </source>
</evidence>
<dbReference type="EMBL" id="FQXJ01000004">
    <property type="protein sequence ID" value="SHH61589.1"/>
    <property type="molecule type" value="Genomic_DNA"/>
</dbReference>
<gene>
    <name evidence="7" type="ORF">SAMN02746098_00931</name>
</gene>
<keyword evidence="2" id="KW-0547">Nucleotide-binding</keyword>
<dbReference type="GO" id="GO:0004788">
    <property type="term" value="F:thiamine diphosphokinase activity"/>
    <property type="evidence" value="ECO:0007669"/>
    <property type="project" value="UniProtKB-UniRule"/>
</dbReference>
<dbReference type="EC" id="2.7.6.2" evidence="5"/>
<proteinExistence type="predicted"/>
<dbReference type="Proteomes" id="UP000183954">
    <property type="component" value="Unassembled WGS sequence"/>
</dbReference>